<name>A0A1C4CC88_9ENTR</name>
<comment type="similarity">
    <text evidence="6">Belongs to the CopD family.</text>
</comment>
<dbReference type="GO" id="GO:0046688">
    <property type="term" value="P:response to copper ion"/>
    <property type="evidence" value="ECO:0007669"/>
    <property type="project" value="UniProtKB-UniRule"/>
</dbReference>
<organism evidence="8 9">
    <name type="scientific">Kosakonia oryzendophytica</name>
    <dbReference type="NCBI Taxonomy" id="1005665"/>
    <lineage>
        <taxon>Bacteria</taxon>
        <taxon>Pseudomonadati</taxon>
        <taxon>Pseudomonadota</taxon>
        <taxon>Gammaproteobacteria</taxon>
        <taxon>Enterobacterales</taxon>
        <taxon>Enterobacteriaceae</taxon>
        <taxon>Kosakonia</taxon>
    </lineage>
</organism>
<dbReference type="PANTHER" id="PTHR34820">
    <property type="entry name" value="INNER MEMBRANE PROTEIN YEBZ"/>
    <property type="match status" value="1"/>
</dbReference>
<sequence length="289" mass="31904">MLATGYVALRFLHFAALMLILGSALFSAWLAPRNLRRLLTHRFHALQHLCLWLNAVSTVLLFGVQGGIMGNGWQDVWRPEIWLALTSTQFGSVWTLQILMASLTLIVALLQPQNQQRLLLLVAIQFLLAAGVGHAATREGVVGVLQRGNHLLHLLCAAVWLGGLLPVLFCMQLARGRWHAAAIATMMRFSRYGHFAVAGVVLTGIINTLMVQGNVLPWNSAWGRMLLLKCALVALMVVIALVNRYVLVPRLSLKNDTSRQQFIRMTWAEAGLGALVLAAVSVFATWEPF</sequence>
<evidence type="ECO:0000256" key="1">
    <source>
        <dbReference type="ARBA" id="ARBA00004651"/>
    </source>
</evidence>
<evidence type="ECO:0000256" key="4">
    <source>
        <dbReference type="ARBA" id="ARBA00022989"/>
    </source>
</evidence>
<feature type="transmembrane region" description="Helical" evidence="6">
    <location>
        <begin position="225"/>
        <end position="246"/>
    </location>
</feature>
<keyword evidence="4 6" id="KW-1133">Transmembrane helix</keyword>
<evidence type="ECO:0000313" key="9">
    <source>
        <dbReference type="Proteomes" id="UP000198975"/>
    </source>
</evidence>
<gene>
    <name evidence="8" type="ORF">GA0061071_10795</name>
</gene>
<keyword evidence="9" id="KW-1185">Reference proteome</keyword>
<dbReference type="Proteomes" id="UP000198975">
    <property type="component" value="Unassembled WGS sequence"/>
</dbReference>
<dbReference type="RefSeq" id="WP_088237936.1">
    <property type="nucleotide sequence ID" value="NZ_FMAY01000007.1"/>
</dbReference>
<dbReference type="AlphaFoldDB" id="A0A1C4CC88"/>
<dbReference type="GO" id="GO:0005886">
    <property type="term" value="C:plasma membrane"/>
    <property type="evidence" value="ECO:0007669"/>
    <property type="project" value="UniProtKB-SubCell"/>
</dbReference>
<dbReference type="GO" id="GO:0006825">
    <property type="term" value="P:copper ion transport"/>
    <property type="evidence" value="ECO:0007669"/>
    <property type="project" value="InterPro"/>
</dbReference>
<proteinExistence type="inferred from homology"/>
<feature type="domain" description="Copper resistance protein D" evidence="7">
    <location>
        <begin position="184"/>
        <end position="282"/>
    </location>
</feature>
<evidence type="ECO:0000259" key="7">
    <source>
        <dbReference type="Pfam" id="PF05425"/>
    </source>
</evidence>
<evidence type="ECO:0000256" key="3">
    <source>
        <dbReference type="ARBA" id="ARBA00022692"/>
    </source>
</evidence>
<dbReference type="InterPro" id="IPR032694">
    <property type="entry name" value="CopC/D"/>
</dbReference>
<evidence type="ECO:0000256" key="5">
    <source>
        <dbReference type="ARBA" id="ARBA00023136"/>
    </source>
</evidence>
<keyword evidence="2 6" id="KW-1003">Cell membrane</keyword>
<reference evidence="9" key="1">
    <citation type="submission" date="2016-08" db="EMBL/GenBank/DDBJ databases">
        <authorList>
            <person name="Varghese N."/>
            <person name="Submissions Spin"/>
        </authorList>
    </citation>
    <scope>NUCLEOTIDE SEQUENCE [LARGE SCALE GENOMIC DNA]</scope>
    <source>
        <strain evidence="9">REICA_082</strain>
    </source>
</reference>
<feature type="transmembrane region" description="Helical" evidence="6">
    <location>
        <begin position="118"/>
        <end position="136"/>
    </location>
</feature>
<feature type="transmembrane region" description="Helical" evidence="6">
    <location>
        <begin position="12"/>
        <end position="31"/>
    </location>
</feature>
<dbReference type="InterPro" id="IPR047689">
    <property type="entry name" value="CopD"/>
</dbReference>
<evidence type="ECO:0000256" key="6">
    <source>
        <dbReference type="RuleBase" id="RU369037"/>
    </source>
</evidence>
<dbReference type="InterPro" id="IPR008457">
    <property type="entry name" value="Cu-R_CopD_dom"/>
</dbReference>
<evidence type="ECO:0000256" key="2">
    <source>
        <dbReference type="ARBA" id="ARBA00022475"/>
    </source>
</evidence>
<feature type="transmembrane region" description="Helical" evidence="6">
    <location>
        <begin position="51"/>
        <end position="73"/>
    </location>
</feature>
<dbReference type="EMBL" id="FMAY01000007">
    <property type="protein sequence ID" value="SCC16593.1"/>
    <property type="molecule type" value="Genomic_DNA"/>
</dbReference>
<evidence type="ECO:0000313" key="8">
    <source>
        <dbReference type="EMBL" id="SCC16593.1"/>
    </source>
</evidence>
<dbReference type="OrthoDB" id="7032707at2"/>
<comment type="function">
    <text evidence="6">Involved in copper resistance.</text>
</comment>
<feature type="transmembrane region" description="Helical" evidence="6">
    <location>
        <begin position="267"/>
        <end position="286"/>
    </location>
</feature>
<feature type="transmembrane region" description="Helical" evidence="6">
    <location>
        <begin position="93"/>
        <end position="111"/>
    </location>
</feature>
<protein>
    <recommendedName>
        <fullName evidence="6">Copper resistance protein D</fullName>
    </recommendedName>
</protein>
<keyword evidence="5 6" id="KW-0472">Membrane</keyword>
<dbReference type="Pfam" id="PF05425">
    <property type="entry name" value="CopD"/>
    <property type="match status" value="1"/>
</dbReference>
<feature type="transmembrane region" description="Helical" evidence="6">
    <location>
        <begin position="151"/>
        <end position="171"/>
    </location>
</feature>
<dbReference type="PANTHER" id="PTHR34820:SF4">
    <property type="entry name" value="INNER MEMBRANE PROTEIN YEBZ"/>
    <property type="match status" value="1"/>
</dbReference>
<feature type="transmembrane region" description="Helical" evidence="6">
    <location>
        <begin position="192"/>
        <end position="213"/>
    </location>
</feature>
<keyword evidence="3 6" id="KW-0812">Transmembrane</keyword>
<comment type="subcellular location">
    <subcellularLocation>
        <location evidence="6">Cell inner membrane</location>
        <topology evidence="6">Multi-pass membrane protein</topology>
    </subcellularLocation>
    <subcellularLocation>
        <location evidence="1">Cell membrane</location>
        <topology evidence="1">Multi-pass membrane protein</topology>
    </subcellularLocation>
</comment>
<dbReference type="NCBIfam" id="NF033808">
    <property type="entry name" value="copper_CopD"/>
    <property type="match status" value="1"/>
</dbReference>
<keyword evidence="6" id="KW-0186">Copper</keyword>
<keyword evidence="6" id="KW-0997">Cell inner membrane</keyword>
<accession>A0A1C4CC88</accession>